<name>A0A1V9F528_9BACT</name>
<sequence>MSSRRNFIQLASLGLATAAMQVPLAGIAASAALKKPNLSLGIAGYTFSKIEMAAAITMMKRLDVSNLSLKDVYLPLSSSDEKIRSVVSEFQQNGINIYTVGVIYMKSKEAVDQAFDYAKKVGVNMIVGVPTYDLLDYAETKVKLLNIRLAIHNHGPEDELYPGPQQVYDRIKDRDPRMGLCLDIGHATRAGVDPARAVKAYKDRLFDLHIKDVTANTRDAKTIEIGRGVIDFEGFMKALRQVNYKGVCSFEFEKDMQDPLPGLAESMGFFKGTMALI</sequence>
<dbReference type="InterPro" id="IPR006311">
    <property type="entry name" value="TAT_signal"/>
</dbReference>
<evidence type="ECO:0000259" key="2">
    <source>
        <dbReference type="Pfam" id="PF01261"/>
    </source>
</evidence>
<dbReference type="Proteomes" id="UP000192610">
    <property type="component" value="Unassembled WGS sequence"/>
</dbReference>
<feature type="signal peptide" evidence="1">
    <location>
        <begin position="1"/>
        <end position="21"/>
    </location>
</feature>
<comment type="caution">
    <text evidence="3">The sequence shown here is derived from an EMBL/GenBank/DDBJ whole genome shotgun (WGS) entry which is preliminary data.</text>
</comment>
<dbReference type="GO" id="GO:0016853">
    <property type="term" value="F:isomerase activity"/>
    <property type="evidence" value="ECO:0007669"/>
    <property type="project" value="UniProtKB-KW"/>
</dbReference>
<accession>A0A1V9F528</accession>
<evidence type="ECO:0000313" key="3">
    <source>
        <dbReference type="EMBL" id="OQP53464.1"/>
    </source>
</evidence>
<keyword evidence="4" id="KW-1185">Reference proteome</keyword>
<dbReference type="InterPro" id="IPR013022">
    <property type="entry name" value="Xyl_isomerase-like_TIM-brl"/>
</dbReference>
<dbReference type="InterPro" id="IPR050312">
    <property type="entry name" value="IolE/XylAMocC-like"/>
</dbReference>
<evidence type="ECO:0000256" key="1">
    <source>
        <dbReference type="SAM" id="SignalP"/>
    </source>
</evidence>
<organism evidence="3 4">
    <name type="scientific">Niastella yeongjuensis</name>
    <dbReference type="NCBI Taxonomy" id="354355"/>
    <lineage>
        <taxon>Bacteria</taxon>
        <taxon>Pseudomonadati</taxon>
        <taxon>Bacteroidota</taxon>
        <taxon>Chitinophagia</taxon>
        <taxon>Chitinophagales</taxon>
        <taxon>Chitinophagaceae</taxon>
        <taxon>Niastella</taxon>
    </lineage>
</organism>
<dbReference type="RefSeq" id="WP_081197810.1">
    <property type="nucleotide sequence ID" value="NZ_FOCZ01000008.1"/>
</dbReference>
<feature type="domain" description="Xylose isomerase-like TIM barrel" evidence="2">
    <location>
        <begin position="107"/>
        <end position="271"/>
    </location>
</feature>
<proteinExistence type="predicted"/>
<gene>
    <name evidence="3" type="ORF">A4H97_23765</name>
</gene>
<protein>
    <submittedName>
        <fullName evidence="3">Xylose isomerase</fullName>
    </submittedName>
</protein>
<dbReference type="STRING" id="354355.SAMN05660816_04446"/>
<dbReference type="PROSITE" id="PS51318">
    <property type="entry name" value="TAT"/>
    <property type="match status" value="1"/>
</dbReference>
<dbReference type="Gene3D" id="3.20.20.150">
    <property type="entry name" value="Divalent-metal-dependent TIM barrel enzymes"/>
    <property type="match status" value="1"/>
</dbReference>
<dbReference type="PANTHER" id="PTHR12110:SF41">
    <property type="entry name" value="INOSOSE DEHYDRATASE"/>
    <property type="match status" value="1"/>
</dbReference>
<reference evidence="4" key="1">
    <citation type="submission" date="2016-04" db="EMBL/GenBank/DDBJ databases">
        <authorList>
            <person name="Chen L."/>
            <person name="Zhuang W."/>
            <person name="Wang G."/>
        </authorList>
    </citation>
    <scope>NUCLEOTIDE SEQUENCE [LARGE SCALE GENOMIC DNA]</scope>
    <source>
        <strain evidence="4">17621</strain>
    </source>
</reference>
<dbReference type="InterPro" id="IPR036237">
    <property type="entry name" value="Xyl_isomerase-like_sf"/>
</dbReference>
<dbReference type="AlphaFoldDB" id="A0A1V9F528"/>
<dbReference type="PANTHER" id="PTHR12110">
    <property type="entry name" value="HYDROXYPYRUVATE ISOMERASE"/>
    <property type="match status" value="1"/>
</dbReference>
<feature type="chain" id="PRO_5010726996" evidence="1">
    <location>
        <begin position="22"/>
        <end position="277"/>
    </location>
</feature>
<dbReference type="Pfam" id="PF01261">
    <property type="entry name" value="AP_endonuc_2"/>
    <property type="match status" value="1"/>
</dbReference>
<evidence type="ECO:0000313" key="4">
    <source>
        <dbReference type="Proteomes" id="UP000192610"/>
    </source>
</evidence>
<keyword evidence="1" id="KW-0732">Signal</keyword>
<dbReference type="EMBL" id="LVXG01000006">
    <property type="protein sequence ID" value="OQP53464.1"/>
    <property type="molecule type" value="Genomic_DNA"/>
</dbReference>
<keyword evidence="3" id="KW-0413">Isomerase</keyword>
<dbReference type="OrthoDB" id="1117096at2"/>
<dbReference type="SUPFAM" id="SSF51658">
    <property type="entry name" value="Xylose isomerase-like"/>
    <property type="match status" value="1"/>
</dbReference>